<dbReference type="Proteomes" id="UP001208567">
    <property type="component" value="Unassembled WGS sequence"/>
</dbReference>
<proteinExistence type="predicted"/>
<evidence type="ECO:0000259" key="2">
    <source>
        <dbReference type="Pfam" id="PF13439"/>
    </source>
</evidence>
<dbReference type="GO" id="GO:0016740">
    <property type="term" value="F:transferase activity"/>
    <property type="evidence" value="ECO:0007669"/>
    <property type="project" value="UniProtKB-KW"/>
</dbReference>
<dbReference type="EMBL" id="BRXR01000001">
    <property type="protein sequence ID" value="GLC31366.1"/>
    <property type="molecule type" value="Genomic_DNA"/>
</dbReference>
<name>A0ABQ5N8A1_9CLOT</name>
<organism evidence="3 4">
    <name type="scientific">Clostridium omnivorum</name>
    <dbReference type="NCBI Taxonomy" id="1604902"/>
    <lineage>
        <taxon>Bacteria</taxon>
        <taxon>Bacillati</taxon>
        <taxon>Bacillota</taxon>
        <taxon>Clostridia</taxon>
        <taxon>Eubacteriales</taxon>
        <taxon>Clostridiaceae</taxon>
        <taxon>Clostridium</taxon>
    </lineage>
</organism>
<accession>A0ABQ5N8A1</accession>
<feature type="domain" description="Glycosyltransferase subfamily 4-like N-terminal" evidence="2">
    <location>
        <begin position="14"/>
        <end position="174"/>
    </location>
</feature>
<dbReference type="Pfam" id="PF13439">
    <property type="entry name" value="Glyco_transf_4"/>
    <property type="match status" value="1"/>
</dbReference>
<feature type="domain" description="Glycosyl transferase family 1" evidence="1">
    <location>
        <begin position="179"/>
        <end position="329"/>
    </location>
</feature>
<dbReference type="Pfam" id="PF00534">
    <property type="entry name" value="Glycos_transf_1"/>
    <property type="match status" value="1"/>
</dbReference>
<dbReference type="CDD" id="cd03811">
    <property type="entry name" value="GT4_GT28_WabH-like"/>
    <property type="match status" value="1"/>
</dbReference>
<keyword evidence="4" id="KW-1185">Reference proteome</keyword>
<dbReference type="RefSeq" id="WP_264850650.1">
    <property type="nucleotide sequence ID" value="NZ_BRXR01000001.1"/>
</dbReference>
<evidence type="ECO:0000313" key="4">
    <source>
        <dbReference type="Proteomes" id="UP001208567"/>
    </source>
</evidence>
<evidence type="ECO:0000259" key="1">
    <source>
        <dbReference type="Pfam" id="PF00534"/>
    </source>
</evidence>
<dbReference type="Gene3D" id="3.40.50.2000">
    <property type="entry name" value="Glycogen Phosphorylase B"/>
    <property type="match status" value="2"/>
</dbReference>
<dbReference type="PANTHER" id="PTHR12526">
    <property type="entry name" value="GLYCOSYLTRANSFERASE"/>
    <property type="match status" value="1"/>
</dbReference>
<dbReference type="SUPFAM" id="SSF53756">
    <property type="entry name" value="UDP-Glycosyltransferase/glycogen phosphorylase"/>
    <property type="match status" value="1"/>
</dbReference>
<dbReference type="InterPro" id="IPR001296">
    <property type="entry name" value="Glyco_trans_1"/>
</dbReference>
<keyword evidence="3" id="KW-0808">Transferase</keyword>
<sequence>MKRVLFIINSLGLGGAERVVVSLANQMAKEGNKVYIIYFKNQCMFEVDSKVKTICLYSSLSKNPFNIIRNKMSLEKIIKSLEEEGCFDLITAHLFYSHLICRLSIYSNRVNYVMHSMYSKMFNKNKFYLTLFNFMYKSRNLICVSQGLRNEFIKYWKIDEAKSILVINNPIDIDYIMKKANEEVPLKDKYIVSAGRLTKIKQFDVLIIAYLLSSLKKDYKLLIIGEGEDRERLEEIIHRFNGENYVFLRGYEKNPYKWIKNAAAYVCTSSYECFPLAFLESLCCNTPVVSFNCDYGPREILRGELKKYLVKNHHIDDLIETIERAVLEPHEIPEEYFMNYDVEKIVELYFKVQEITRQVGDK</sequence>
<reference evidence="3 4" key="1">
    <citation type="journal article" date="2024" name="Int. J. Syst. Evol. Microbiol.">
        <title>Clostridium omnivorum sp. nov., isolated from anoxic soil under the treatment of reductive soil disinfestation.</title>
        <authorList>
            <person name="Ueki A."/>
            <person name="Tonouchi A."/>
            <person name="Kaku N."/>
            <person name="Honma S."/>
            <person name="Ueki K."/>
        </authorList>
    </citation>
    <scope>NUCLEOTIDE SEQUENCE [LARGE SCALE GENOMIC DNA]</scope>
    <source>
        <strain evidence="3 4">E14</strain>
    </source>
</reference>
<evidence type="ECO:0000313" key="3">
    <source>
        <dbReference type="EMBL" id="GLC31366.1"/>
    </source>
</evidence>
<dbReference type="InterPro" id="IPR028098">
    <property type="entry name" value="Glyco_trans_4-like_N"/>
</dbReference>
<gene>
    <name evidence="3" type="ORF">bsdE14_27760</name>
</gene>
<protein>
    <submittedName>
        <fullName evidence="3">Glycosyl transferase</fullName>
    </submittedName>
</protein>
<comment type="caution">
    <text evidence="3">The sequence shown here is derived from an EMBL/GenBank/DDBJ whole genome shotgun (WGS) entry which is preliminary data.</text>
</comment>